<feature type="signal peptide" evidence="2">
    <location>
        <begin position="1"/>
        <end position="22"/>
    </location>
</feature>
<gene>
    <name evidence="4" type="ORF">J2X21_004683</name>
</gene>
<keyword evidence="2" id="KW-0732">Signal</keyword>
<feature type="compositionally biased region" description="Low complexity" evidence="1">
    <location>
        <begin position="197"/>
        <end position="224"/>
    </location>
</feature>
<feature type="chain" id="PRO_5046510712" description="Ice-binding protein C-terminal domain-containing protein" evidence="2">
    <location>
        <begin position="23"/>
        <end position="310"/>
    </location>
</feature>
<dbReference type="EMBL" id="JAVDXV010000010">
    <property type="protein sequence ID" value="MDR7335518.1"/>
    <property type="molecule type" value="Genomic_DNA"/>
</dbReference>
<dbReference type="Pfam" id="PF07589">
    <property type="entry name" value="PEP-CTERM"/>
    <property type="match status" value="1"/>
</dbReference>
<evidence type="ECO:0000259" key="3">
    <source>
        <dbReference type="Pfam" id="PF07589"/>
    </source>
</evidence>
<feature type="region of interest" description="Disordered" evidence="1">
    <location>
        <begin position="150"/>
        <end position="226"/>
    </location>
</feature>
<organism evidence="4 5">
    <name type="scientific">Roseateles asaccharophilus</name>
    <dbReference type="NCBI Taxonomy" id="582607"/>
    <lineage>
        <taxon>Bacteria</taxon>
        <taxon>Pseudomonadati</taxon>
        <taxon>Pseudomonadota</taxon>
        <taxon>Betaproteobacteria</taxon>
        <taxon>Burkholderiales</taxon>
        <taxon>Sphaerotilaceae</taxon>
        <taxon>Roseateles</taxon>
    </lineage>
</organism>
<proteinExistence type="predicted"/>
<accession>A0ABU2AFX9</accession>
<comment type="caution">
    <text evidence="4">The sequence shown here is derived from an EMBL/GenBank/DDBJ whole genome shotgun (WGS) entry which is preliminary data.</text>
</comment>
<name>A0ABU2AFX9_9BURK</name>
<evidence type="ECO:0000256" key="2">
    <source>
        <dbReference type="SAM" id="SignalP"/>
    </source>
</evidence>
<evidence type="ECO:0000313" key="4">
    <source>
        <dbReference type="EMBL" id="MDR7335518.1"/>
    </source>
</evidence>
<sequence length="310" mass="32882">MPRLASLLIATACALGTTTAGAATERNRCEWQSPAHDPYQGSVPDAIDSYTDIPAATRERLKARMQEHDYDDIVSIRRDSIDGRFRYEPALRDMHFGQQRRCGTVTRASWKPDHAERALTYCEDGHCVAVPTVCRNVSRITRAPDTVAAGAPAGGAPNEPLAFDPPSAGLPMAAVPAPDEPTTRTLQADPPAVTRITPLPANTTPAPQQTLPQPLPLPGTGMPGEPLPPSVPSVPPIDLPSEVPVVVIVPPPEPPAPILEPEPNFPSPTPPGVIPLPPAPAVPEPATLLMWVVGVAAGVAWRRRSASRGR</sequence>
<feature type="domain" description="Ice-binding protein C-terminal" evidence="3">
    <location>
        <begin position="281"/>
        <end position="304"/>
    </location>
</feature>
<dbReference type="NCBIfam" id="NF038119">
    <property type="entry name" value="PEP_CTERM_MHFG"/>
    <property type="match status" value="1"/>
</dbReference>
<evidence type="ECO:0000313" key="5">
    <source>
        <dbReference type="Proteomes" id="UP001180825"/>
    </source>
</evidence>
<keyword evidence="5" id="KW-1185">Reference proteome</keyword>
<evidence type="ECO:0000256" key="1">
    <source>
        <dbReference type="SAM" id="MobiDB-lite"/>
    </source>
</evidence>
<dbReference type="RefSeq" id="WP_310332522.1">
    <property type="nucleotide sequence ID" value="NZ_JAVDXV010000010.1"/>
</dbReference>
<dbReference type="InterPro" id="IPR013424">
    <property type="entry name" value="Ice-binding_C"/>
</dbReference>
<protein>
    <recommendedName>
        <fullName evidence="3">Ice-binding protein C-terminal domain-containing protein</fullName>
    </recommendedName>
</protein>
<dbReference type="Proteomes" id="UP001180825">
    <property type="component" value="Unassembled WGS sequence"/>
</dbReference>
<reference evidence="4 5" key="1">
    <citation type="submission" date="2023-07" db="EMBL/GenBank/DDBJ databases">
        <title>Sorghum-associated microbial communities from plants grown in Nebraska, USA.</title>
        <authorList>
            <person name="Schachtman D."/>
        </authorList>
    </citation>
    <scope>NUCLEOTIDE SEQUENCE [LARGE SCALE GENOMIC DNA]</scope>
    <source>
        <strain evidence="4 5">BE316</strain>
    </source>
</reference>
<dbReference type="PRINTS" id="PR01217">
    <property type="entry name" value="PRICHEXTENSN"/>
</dbReference>